<sequence length="329" mass="36860">MRYVSYFGTDVVTNIAMDSWLLSNLKADEPIFALWRNDNAIIIGRNQNTYAEINQDFVDEKNINVVRRATGGGAVYDDLGVLCFSLFVPVTSKTGTIDFGTFIKPVLKALQDMGIPAELTGRNDLLVDGKKISGNAQRLEHGYVLHHGTLMYDVNVDTMTRALHVSDDKFVSKAAKSVRSRVGMIRDIKPDLSFEDLYEGLMDELTNHGADGELILTDEQKQSILDLRNNQFAKWEWTYGESPASDFHNQKRFSGGTLGISVNLEHGLIQAIDFTGDFLGLEEWRDIADDFKGIPFNKHAVLAVLEQKNNQLQYFGTITNEEIVSLIEA</sequence>
<dbReference type="PATRIC" id="fig|1620.3.peg.1343"/>
<dbReference type="PROSITE" id="PS51733">
    <property type="entry name" value="BPL_LPL_CATALYTIC"/>
    <property type="match status" value="1"/>
</dbReference>
<comment type="caution">
    <text evidence="9">The sequence shown here is derived from an EMBL/GenBank/DDBJ whole genome shotgun (WGS) entry which is preliminary data.</text>
</comment>
<dbReference type="Gene3D" id="3.30.930.10">
    <property type="entry name" value="Bira Bifunctional Protein, Domain 2"/>
    <property type="match status" value="1"/>
</dbReference>
<dbReference type="EMBL" id="JQCD01000009">
    <property type="protein sequence ID" value="KRN77801.1"/>
    <property type="molecule type" value="Genomic_DNA"/>
</dbReference>
<evidence type="ECO:0000313" key="10">
    <source>
        <dbReference type="Proteomes" id="UP000051673"/>
    </source>
</evidence>
<name>A0A0R2JKP0_9LACO</name>
<evidence type="ECO:0000256" key="4">
    <source>
        <dbReference type="ARBA" id="ARBA00022598"/>
    </source>
</evidence>
<comment type="pathway">
    <text evidence="2">Protein modification; protein lipoylation via exogenous pathway; protein N(6)-(lipoyl)lysine from lipoate: step 1/2.</text>
</comment>
<comment type="catalytic activity">
    <reaction evidence="7">
        <text>L-lysyl-[lipoyl-carrier protein] + (R)-lipoate + ATP = N(6)-[(R)-lipoyl]-L-lysyl-[lipoyl-carrier protein] + AMP + diphosphate + H(+)</text>
        <dbReference type="Rhea" id="RHEA:49288"/>
        <dbReference type="Rhea" id="RHEA-COMP:10500"/>
        <dbReference type="Rhea" id="RHEA-COMP:10502"/>
        <dbReference type="ChEBI" id="CHEBI:15378"/>
        <dbReference type="ChEBI" id="CHEBI:29969"/>
        <dbReference type="ChEBI" id="CHEBI:30616"/>
        <dbReference type="ChEBI" id="CHEBI:33019"/>
        <dbReference type="ChEBI" id="CHEBI:83088"/>
        <dbReference type="ChEBI" id="CHEBI:83099"/>
        <dbReference type="ChEBI" id="CHEBI:456215"/>
        <dbReference type="EC" id="6.3.1.20"/>
    </reaction>
</comment>
<dbReference type="Pfam" id="PF21948">
    <property type="entry name" value="LplA-B_cat"/>
    <property type="match status" value="1"/>
</dbReference>
<dbReference type="Gene3D" id="3.30.390.50">
    <property type="entry name" value="CO dehydrogenase flavoprotein, C-terminal domain"/>
    <property type="match status" value="1"/>
</dbReference>
<dbReference type="CDD" id="cd16443">
    <property type="entry name" value="LplA"/>
    <property type="match status" value="1"/>
</dbReference>
<dbReference type="PANTHER" id="PTHR12561:SF3">
    <property type="entry name" value="LIPOYLTRANSFERASE 1, MITOCHONDRIAL"/>
    <property type="match status" value="1"/>
</dbReference>
<organism evidence="9 10">
    <name type="scientific">Weissella minor</name>
    <dbReference type="NCBI Taxonomy" id="1620"/>
    <lineage>
        <taxon>Bacteria</taxon>
        <taxon>Bacillati</taxon>
        <taxon>Bacillota</taxon>
        <taxon>Bacilli</taxon>
        <taxon>Lactobacillales</taxon>
        <taxon>Lactobacillaceae</taxon>
        <taxon>Weissella</taxon>
    </lineage>
</organism>
<gene>
    <name evidence="9" type="ORF">IV67_GL001328</name>
</gene>
<keyword evidence="4 9" id="KW-0436">Ligase</keyword>
<dbReference type="RefSeq" id="WP_057786165.1">
    <property type="nucleotide sequence ID" value="NZ_JQCD01000009.1"/>
</dbReference>
<dbReference type="InterPro" id="IPR004143">
    <property type="entry name" value="BPL_LPL_catalytic"/>
</dbReference>
<dbReference type="SUPFAM" id="SSF55681">
    <property type="entry name" value="Class II aaRS and biotin synthetases"/>
    <property type="match status" value="1"/>
</dbReference>
<comment type="pathway">
    <text evidence="1">Protein modification; protein lipoylation via exogenous pathway; protein N(6)-(lipoyl)lysine from lipoate: step 2/2.</text>
</comment>
<evidence type="ECO:0000256" key="7">
    <source>
        <dbReference type="ARBA" id="ARBA00048037"/>
    </source>
</evidence>
<dbReference type="Proteomes" id="UP000051673">
    <property type="component" value="Unassembled WGS sequence"/>
</dbReference>
<evidence type="ECO:0000256" key="2">
    <source>
        <dbReference type="ARBA" id="ARBA00005124"/>
    </source>
</evidence>
<reference evidence="9 10" key="1">
    <citation type="journal article" date="2015" name="Genome Announc.">
        <title>Expanding the biotechnology potential of lactobacilli through comparative genomics of 213 strains and associated genera.</title>
        <authorList>
            <person name="Sun Z."/>
            <person name="Harris H.M."/>
            <person name="McCann A."/>
            <person name="Guo C."/>
            <person name="Argimon S."/>
            <person name="Zhang W."/>
            <person name="Yang X."/>
            <person name="Jeffery I.B."/>
            <person name="Cooney J.C."/>
            <person name="Kagawa T.F."/>
            <person name="Liu W."/>
            <person name="Song Y."/>
            <person name="Salvetti E."/>
            <person name="Wrobel A."/>
            <person name="Rasinkangas P."/>
            <person name="Parkhill J."/>
            <person name="Rea M.C."/>
            <person name="O'Sullivan O."/>
            <person name="Ritari J."/>
            <person name="Douillard F.P."/>
            <person name="Paul Ross R."/>
            <person name="Yang R."/>
            <person name="Briner A.E."/>
            <person name="Felis G.E."/>
            <person name="de Vos W.M."/>
            <person name="Barrangou R."/>
            <person name="Klaenhammer T.R."/>
            <person name="Caufield P.W."/>
            <person name="Cui Y."/>
            <person name="Zhang H."/>
            <person name="O'Toole P.W."/>
        </authorList>
    </citation>
    <scope>NUCLEOTIDE SEQUENCE [LARGE SCALE GENOMIC DNA]</scope>
    <source>
        <strain evidence="9 10">DSM 20014</strain>
    </source>
</reference>
<keyword evidence="5" id="KW-0547">Nucleotide-binding</keyword>
<dbReference type="GO" id="GO:0017118">
    <property type="term" value="F:lipoyltransferase activity"/>
    <property type="evidence" value="ECO:0007669"/>
    <property type="project" value="TreeGrafter"/>
</dbReference>
<protein>
    <recommendedName>
        <fullName evidence="3">lipoate--protein ligase</fullName>
        <ecNumber evidence="3">6.3.1.20</ecNumber>
    </recommendedName>
</protein>
<evidence type="ECO:0000256" key="6">
    <source>
        <dbReference type="ARBA" id="ARBA00022840"/>
    </source>
</evidence>
<dbReference type="GO" id="GO:0005524">
    <property type="term" value="F:ATP binding"/>
    <property type="evidence" value="ECO:0007669"/>
    <property type="project" value="UniProtKB-KW"/>
</dbReference>
<feature type="domain" description="BPL/LPL catalytic" evidence="8">
    <location>
        <begin position="26"/>
        <end position="213"/>
    </location>
</feature>
<dbReference type="Pfam" id="PF10437">
    <property type="entry name" value="Lip_prot_lig_C"/>
    <property type="match status" value="1"/>
</dbReference>
<dbReference type="AlphaFoldDB" id="A0A0R2JKP0"/>
<dbReference type="EC" id="6.3.1.20" evidence="3"/>
<dbReference type="SUPFAM" id="SSF82649">
    <property type="entry name" value="SufE/NifU"/>
    <property type="match status" value="1"/>
</dbReference>
<dbReference type="GO" id="GO:0009249">
    <property type="term" value="P:protein lipoylation"/>
    <property type="evidence" value="ECO:0007669"/>
    <property type="project" value="InterPro"/>
</dbReference>
<dbReference type="InterPro" id="IPR004562">
    <property type="entry name" value="LipoylTrfase_LipoateP_Ligase"/>
</dbReference>
<accession>A0A0R2JKP0</accession>
<evidence type="ECO:0000256" key="1">
    <source>
        <dbReference type="ARBA" id="ARBA00005085"/>
    </source>
</evidence>
<dbReference type="OrthoDB" id="9788148at2"/>
<dbReference type="PANTHER" id="PTHR12561">
    <property type="entry name" value="LIPOATE-PROTEIN LIGASE"/>
    <property type="match status" value="1"/>
</dbReference>
<evidence type="ECO:0000256" key="3">
    <source>
        <dbReference type="ARBA" id="ARBA00012367"/>
    </source>
</evidence>
<dbReference type="STRING" id="1620.IV67_GL001328"/>
<dbReference type="GO" id="GO:0005737">
    <property type="term" value="C:cytoplasm"/>
    <property type="evidence" value="ECO:0007669"/>
    <property type="project" value="TreeGrafter"/>
</dbReference>
<proteinExistence type="predicted"/>
<dbReference type="InterPro" id="IPR045864">
    <property type="entry name" value="aa-tRNA-synth_II/BPL/LPL"/>
</dbReference>
<evidence type="ECO:0000256" key="5">
    <source>
        <dbReference type="ARBA" id="ARBA00022741"/>
    </source>
</evidence>
<dbReference type="NCBIfam" id="TIGR00545">
    <property type="entry name" value="lipoyltrans"/>
    <property type="match status" value="1"/>
</dbReference>
<dbReference type="UniPathway" id="UPA00537">
    <property type="reaction ID" value="UER00594"/>
</dbReference>
<evidence type="ECO:0000313" key="9">
    <source>
        <dbReference type="EMBL" id="KRN77801.1"/>
    </source>
</evidence>
<keyword evidence="10" id="KW-1185">Reference proteome</keyword>
<dbReference type="GO" id="GO:0016979">
    <property type="term" value="F:lipoate-protein ligase activity"/>
    <property type="evidence" value="ECO:0007669"/>
    <property type="project" value="UniProtKB-EC"/>
</dbReference>
<keyword evidence="6" id="KW-0067">ATP-binding</keyword>
<evidence type="ECO:0000259" key="8">
    <source>
        <dbReference type="PROSITE" id="PS51733"/>
    </source>
</evidence>
<dbReference type="InterPro" id="IPR019491">
    <property type="entry name" value="Lipoate_protein_ligase_C"/>
</dbReference>